<evidence type="ECO:0000313" key="2">
    <source>
        <dbReference type="Proteomes" id="UP000594638"/>
    </source>
</evidence>
<dbReference type="EMBL" id="CACTIH010010825">
    <property type="protein sequence ID" value="CAA3033722.1"/>
    <property type="molecule type" value="Genomic_DNA"/>
</dbReference>
<evidence type="ECO:0000313" key="1">
    <source>
        <dbReference type="EMBL" id="CAA3033722.1"/>
    </source>
</evidence>
<protein>
    <submittedName>
        <fullName evidence="1">Uncharacterized protein</fullName>
    </submittedName>
</protein>
<sequence length="97" mass="10761">MIGMQDRLQRFYMNVNQEIGGFPTSHSPKIVISPSSLELLLGPKGNGVTKSSLLFQLDHCSIRWELVGGIDTEAFIRVVEVLSTPAVADVECKRWDS</sequence>
<comment type="caution">
    <text evidence="1">The sequence shown here is derived from an EMBL/GenBank/DDBJ whole genome shotgun (WGS) entry which is preliminary data.</text>
</comment>
<dbReference type="Proteomes" id="UP000594638">
    <property type="component" value="Unassembled WGS sequence"/>
</dbReference>
<organism evidence="1 2">
    <name type="scientific">Olea europaea subsp. europaea</name>
    <dbReference type="NCBI Taxonomy" id="158383"/>
    <lineage>
        <taxon>Eukaryota</taxon>
        <taxon>Viridiplantae</taxon>
        <taxon>Streptophyta</taxon>
        <taxon>Embryophyta</taxon>
        <taxon>Tracheophyta</taxon>
        <taxon>Spermatophyta</taxon>
        <taxon>Magnoliopsida</taxon>
        <taxon>eudicotyledons</taxon>
        <taxon>Gunneridae</taxon>
        <taxon>Pentapetalae</taxon>
        <taxon>asterids</taxon>
        <taxon>lamiids</taxon>
        <taxon>Lamiales</taxon>
        <taxon>Oleaceae</taxon>
        <taxon>Oleeae</taxon>
        <taxon>Olea</taxon>
    </lineage>
</organism>
<accession>A0A8S0VPP7</accession>
<proteinExistence type="predicted"/>
<dbReference type="Gramene" id="OE9A054579T1">
    <property type="protein sequence ID" value="OE9A054579C1"/>
    <property type="gene ID" value="OE9A054579"/>
</dbReference>
<gene>
    <name evidence="1" type="ORF">OLEA9_A054579</name>
</gene>
<reference evidence="1 2" key="1">
    <citation type="submission" date="2019-12" db="EMBL/GenBank/DDBJ databases">
        <authorList>
            <person name="Alioto T."/>
            <person name="Alioto T."/>
            <person name="Gomez Garrido J."/>
        </authorList>
    </citation>
    <scope>NUCLEOTIDE SEQUENCE [LARGE SCALE GENOMIC DNA]</scope>
</reference>
<dbReference type="AlphaFoldDB" id="A0A8S0VPP7"/>
<name>A0A8S0VPP7_OLEEU</name>
<keyword evidence="2" id="KW-1185">Reference proteome</keyword>